<gene>
    <name evidence="2" type="ORF">HJG60_012013</name>
</gene>
<evidence type="ECO:0000313" key="2">
    <source>
        <dbReference type="EMBL" id="KAF6094958.1"/>
    </source>
</evidence>
<proteinExistence type="predicted"/>
<organism evidence="2 3">
    <name type="scientific">Phyllostomus discolor</name>
    <name type="common">pale spear-nosed bat</name>
    <dbReference type="NCBI Taxonomy" id="89673"/>
    <lineage>
        <taxon>Eukaryota</taxon>
        <taxon>Metazoa</taxon>
        <taxon>Chordata</taxon>
        <taxon>Craniata</taxon>
        <taxon>Vertebrata</taxon>
        <taxon>Euteleostomi</taxon>
        <taxon>Mammalia</taxon>
        <taxon>Eutheria</taxon>
        <taxon>Laurasiatheria</taxon>
        <taxon>Chiroptera</taxon>
        <taxon>Yangochiroptera</taxon>
        <taxon>Phyllostomidae</taxon>
        <taxon>Phyllostominae</taxon>
        <taxon>Phyllostomus</taxon>
    </lineage>
</organism>
<dbReference type="Proteomes" id="UP000664940">
    <property type="component" value="Unassembled WGS sequence"/>
</dbReference>
<feature type="region of interest" description="Disordered" evidence="1">
    <location>
        <begin position="1"/>
        <end position="30"/>
    </location>
</feature>
<evidence type="ECO:0000256" key="1">
    <source>
        <dbReference type="SAM" id="MobiDB-lite"/>
    </source>
</evidence>
<name>A0A833ZL89_9CHIR</name>
<reference evidence="2 3" key="1">
    <citation type="journal article" date="2020" name="Nature">
        <title>Six reference-quality genomes reveal evolution of bat adaptations.</title>
        <authorList>
            <person name="Jebb D."/>
            <person name="Huang Z."/>
            <person name="Pippel M."/>
            <person name="Hughes G.M."/>
            <person name="Lavrichenko K."/>
            <person name="Devanna P."/>
            <person name="Winkler S."/>
            <person name="Jermiin L.S."/>
            <person name="Skirmuntt E.C."/>
            <person name="Katzourakis A."/>
            <person name="Burkitt-Gray L."/>
            <person name="Ray D.A."/>
            <person name="Sullivan K.A.M."/>
            <person name="Roscito J.G."/>
            <person name="Kirilenko B.M."/>
            <person name="Davalos L.M."/>
            <person name="Corthals A.P."/>
            <person name="Power M.L."/>
            <person name="Jones G."/>
            <person name="Ransome R.D."/>
            <person name="Dechmann D.K.N."/>
            <person name="Locatelli A.G."/>
            <person name="Puechmaille S.J."/>
            <person name="Fedrigo O."/>
            <person name="Jarvis E.D."/>
            <person name="Hiller M."/>
            <person name="Vernes S.C."/>
            <person name="Myers E.W."/>
            <person name="Teeling E.C."/>
        </authorList>
    </citation>
    <scope>NUCLEOTIDE SEQUENCE [LARGE SCALE GENOMIC DNA]</scope>
    <source>
        <strain evidence="2">Bat1K_MPI-CBG_1</strain>
    </source>
</reference>
<sequence length="148" mass="16014">MTRLSQAPTTGVSCAHQCRSGTPAGRSVPTVGAGLYGDWGPSLSEKQLLSPCPCPGPSRAAQESARLACWSSSFRRGHSPWASSSLKPEHSPRAGGHSPPLQRAGYALHLQAEPDSPRQGCLWSEQLLEEYTHSYFSLGHFFFDLLCF</sequence>
<dbReference type="AlphaFoldDB" id="A0A833ZL89"/>
<dbReference type="EMBL" id="JABVXQ010000008">
    <property type="protein sequence ID" value="KAF6094958.1"/>
    <property type="molecule type" value="Genomic_DNA"/>
</dbReference>
<comment type="caution">
    <text evidence="2">The sequence shown here is derived from an EMBL/GenBank/DDBJ whole genome shotgun (WGS) entry which is preliminary data.</text>
</comment>
<accession>A0A833ZL89</accession>
<feature type="compositionally biased region" description="Polar residues" evidence="1">
    <location>
        <begin position="1"/>
        <end position="12"/>
    </location>
</feature>
<feature type="region of interest" description="Disordered" evidence="1">
    <location>
        <begin position="75"/>
        <end position="102"/>
    </location>
</feature>
<protein>
    <submittedName>
        <fullName evidence="2">Uncharacterized protein</fullName>
    </submittedName>
</protein>
<evidence type="ECO:0000313" key="3">
    <source>
        <dbReference type="Proteomes" id="UP000664940"/>
    </source>
</evidence>